<evidence type="ECO:0000313" key="2">
    <source>
        <dbReference type="Proteomes" id="UP000321306"/>
    </source>
</evidence>
<sequence>MFILEILRDSGPIRAHFAQAPKAAKRAITKYQLSGEWRDVEGDRRLVSELWQEGRVTARVVKETVEYS</sequence>
<gene>
    <name evidence="1" type="ORF">DC3_17590</name>
</gene>
<comment type="caution">
    <text evidence="1">The sequence shown here is derived from an EMBL/GenBank/DDBJ whole genome shotgun (WGS) entry which is preliminary data.</text>
</comment>
<protein>
    <submittedName>
        <fullName evidence="1">Uncharacterized protein</fullName>
    </submittedName>
</protein>
<dbReference type="Proteomes" id="UP000321306">
    <property type="component" value="Unassembled WGS sequence"/>
</dbReference>
<accession>A0A511MZU0</accession>
<dbReference type="AlphaFoldDB" id="A0A511MZU0"/>
<keyword evidence="2" id="KW-1185">Reference proteome</keyword>
<reference evidence="1 2" key="1">
    <citation type="submission" date="2019-07" db="EMBL/GenBank/DDBJ databases">
        <title>Whole genome shotgun sequence of Deinococcus cellulosilyticus NBRC 106333.</title>
        <authorList>
            <person name="Hosoyama A."/>
            <person name="Uohara A."/>
            <person name="Ohji S."/>
            <person name="Ichikawa N."/>
        </authorList>
    </citation>
    <scope>NUCLEOTIDE SEQUENCE [LARGE SCALE GENOMIC DNA]</scope>
    <source>
        <strain evidence="1 2">NBRC 106333</strain>
    </source>
</reference>
<evidence type="ECO:0000313" key="1">
    <source>
        <dbReference type="EMBL" id="GEM46124.1"/>
    </source>
</evidence>
<dbReference type="EMBL" id="BJXB01000006">
    <property type="protein sequence ID" value="GEM46124.1"/>
    <property type="molecule type" value="Genomic_DNA"/>
</dbReference>
<organism evidence="1 2">
    <name type="scientific">Deinococcus cellulosilyticus (strain DSM 18568 / NBRC 106333 / KACC 11606 / 5516J-15)</name>
    <dbReference type="NCBI Taxonomy" id="1223518"/>
    <lineage>
        <taxon>Bacteria</taxon>
        <taxon>Thermotogati</taxon>
        <taxon>Deinococcota</taxon>
        <taxon>Deinococci</taxon>
        <taxon>Deinococcales</taxon>
        <taxon>Deinococcaceae</taxon>
        <taxon>Deinococcus</taxon>
    </lineage>
</organism>
<proteinExistence type="predicted"/>
<name>A0A511MZU0_DEIC1</name>